<proteinExistence type="predicted"/>
<accession>A0A7X2N3G0</accession>
<keyword evidence="3" id="KW-1185">Reference proteome</keyword>
<keyword evidence="1" id="KW-1133">Transmembrane helix</keyword>
<comment type="caution">
    <text evidence="2">The sequence shown here is derived from an EMBL/GenBank/DDBJ whole genome shotgun (WGS) entry which is preliminary data.</text>
</comment>
<organism evidence="2 3">
    <name type="scientific">Floccifex porci</name>
    <dbReference type="NCBI Taxonomy" id="2606629"/>
    <lineage>
        <taxon>Bacteria</taxon>
        <taxon>Bacillati</taxon>
        <taxon>Bacillota</taxon>
        <taxon>Erysipelotrichia</taxon>
        <taxon>Erysipelotrichales</taxon>
        <taxon>Erysipelotrichaceae</taxon>
        <taxon>Floccifex</taxon>
    </lineage>
</organism>
<dbReference type="AlphaFoldDB" id="A0A7X2N3G0"/>
<keyword evidence="1" id="KW-0472">Membrane</keyword>
<dbReference type="Proteomes" id="UP000470082">
    <property type="component" value="Unassembled WGS sequence"/>
</dbReference>
<dbReference type="EMBL" id="VUMM01000005">
    <property type="protein sequence ID" value="MSS01283.1"/>
    <property type="molecule type" value="Genomic_DNA"/>
</dbReference>
<sequence length="48" mass="5084">MADAIAIGLIGILLFLAIRYIVKQKKAGAHCIGCPAQKGCCHCSNKKL</sequence>
<evidence type="ECO:0000256" key="1">
    <source>
        <dbReference type="SAM" id="Phobius"/>
    </source>
</evidence>
<evidence type="ECO:0000313" key="2">
    <source>
        <dbReference type="EMBL" id="MSS01283.1"/>
    </source>
</evidence>
<reference evidence="2 3" key="1">
    <citation type="submission" date="2019-08" db="EMBL/GenBank/DDBJ databases">
        <title>In-depth cultivation of the pig gut microbiome towards novel bacterial diversity and tailored functional studies.</title>
        <authorList>
            <person name="Wylensek D."/>
            <person name="Hitch T.C.A."/>
            <person name="Clavel T."/>
        </authorList>
    </citation>
    <scope>NUCLEOTIDE SEQUENCE [LARGE SCALE GENOMIC DNA]</scope>
    <source>
        <strain evidence="2 3">LKV-178-WT-2G</strain>
    </source>
</reference>
<evidence type="ECO:0000313" key="3">
    <source>
        <dbReference type="Proteomes" id="UP000470082"/>
    </source>
</evidence>
<name>A0A7X2N3G0_9FIRM</name>
<feature type="transmembrane region" description="Helical" evidence="1">
    <location>
        <begin position="6"/>
        <end position="22"/>
    </location>
</feature>
<protein>
    <submittedName>
        <fullName evidence="2">FeoB-associated Cys-rich membrane protein</fullName>
    </submittedName>
</protein>
<keyword evidence="1" id="KW-0812">Transmembrane</keyword>
<gene>
    <name evidence="2" type="ORF">FYJ50_04045</name>
</gene>
<dbReference type="RefSeq" id="WP_154459750.1">
    <property type="nucleotide sequence ID" value="NZ_JAXEST010000010.1"/>
</dbReference>